<comment type="caution">
    <text evidence="1">The sequence shown here is derived from an EMBL/GenBank/DDBJ whole genome shotgun (WGS) entry which is preliminary data.</text>
</comment>
<reference evidence="1 2" key="1">
    <citation type="submission" date="2016-07" db="EMBL/GenBank/DDBJ databases">
        <title>Pervasive Adenine N6-methylation of Active Genes in Fungi.</title>
        <authorList>
            <consortium name="DOE Joint Genome Institute"/>
            <person name="Mondo S.J."/>
            <person name="Dannebaum R.O."/>
            <person name="Kuo R.C."/>
            <person name="Labutti K."/>
            <person name="Haridas S."/>
            <person name="Kuo A."/>
            <person name="Salamov A."/>
            <person name="Ahrendt S.R."/>
            <person name="Lipzen A."/>
            <person name="Sullivan W."/>
            <person name="Andreopoulos W.B."/>
            <person name="Clum A."/>
            <person name="Lindquist E."/>
            <person name="Daum C."/>
            <person name="Ramamoorthy G.K."/>
            <person name="Gryganskyi A."/>
            <person name="Culley D."/>
            <person name="Magnuson J.K."/>
            <person name="James T.Y."/>
            <person name="O'Malley M.A."/>
            <person name="Stajich J.E."/>
            <person name="Spatafora J.W."/>
            <person name="Visel A."/>
            <person name="Grigoriev I.V."/>
        </authorList>
    </citation>
    <scope>NUCLEOTIDE SEQUENCE [LARGE SCALE GENOMIC DNA]</scope>
    <source>
        <strain evidence="1 2">CBS 931.73</strain>
    </source>
</reference>
<evidence type="ECO:0000313" key="1">
    <source>
        <dbReference type="EMBL" id="ORY06858.1"/>
    </source>
</evidence>
<sequence length="189" mass="21680">MSFWIWYWGSHRLFHKADWSISRLTVMISWENACTLRIDTVSVRFQKEYDSDLGISKLASGVKRLVGHWFGTGRTVIADSWFGSPNMTMMLAELDLCFNIWIAFLGDDGEVITIQRPEVLEEYETHKSSDITANNLRDNFTSYHDVISTERWKMRLYGFIPGICEALRLGFHAVATLTIQCVKAAMPSA</sequence>
<dbReference type="AlphaFoldDB" id="A0A1Y1Z9B4"/>
<protein>
    <recommendedName>
        <fullName evidence="3">PiggyBac transposable element-derived protein domain-containing protein</fullName>
    </recommendedName>
</protein>
<dbReference type="EMBL" id="MCFE01000013">
    <property type="protein sequence ID" value="ORY06858.1"/>
    <property type="molecule type" value="Genomic_DNA"/>
</dbReference>
<dbReference type="InParanoid" id="A0A1Y1Z9B4"/>
<evidence type="ECO:0000313" key="2">
    <source>
        <dbReference type="Proteomes" id="UP000193498"/>
    </source>
</evidence>
<organism evidence="1 2">
    <name type="scientific">Basidiobolus meristosporus CBS 931.73</name>
    <dbReference type="NCBI Taxonomy" id="1314790"/>
    <lineage>
        <taxon>Eukaryota</taxon>
        <taxon>Fungi</taxon>
        <taxon>Fungi incertae sedis</taxon>
        <taxon>Zoopagomycota</taxon>
        <taxon>Entomophthoromycotina</taxon>
        <taxon>Basidiobolomycetes</taxon>
        <taxon>Basidiobolales</taxon>
        <taxon>Basidiobolaceae</taxon>
        <taxon>Basidiobolus</taxon>
    </lineage>
</organism>
<name>A0A1Y1Z9B4_9FUNG</name>
<proteinExistence type="predicted"/>
<gene>
    <name evidence="1" type="ORF">K493DRAFT_295811</name>
</gene>
<dbReference type="OrthoDB" id="2286379at2759"/>
<accession>A0A1Y1Z9B4</accession>
<keyword evidence="2" id="KW-1185">Reference proteome</keyword>
<evidence type="ECO:0008006" key="3">
    <source>
        <dbReference type="Google" id="ProtNLM"/>
    </source>
</evidence>
<dbReference type="Proteomes" id="UP000193498">
    <property type="component" value="Unassembled WGS sequence"/>
</dbReference>